<keyword evidence="5" id="KW-1185">Reference proteome</keyword>
<feature type="region of interest" description="Disordered" evidence="3">
    <location>
        <begin position="107"/>
        <end position="128"/>
    </location>
</feature>
<dbReference type="AlphaFoldDB" id="A0A2N3NFM4"/>
<protein>
    <recommendedName>
        <fullName evidence="6">Esterase</fullName>
    </recommendedName>
</protein>
<dbReference type="InParanoid" id="A0A2N3NFM4"/>
<comment type="caution">
    <text evidence="4">The sequence shown here is derived from an EMBL/GenBank/DDBJ whole genome shotgun (WGS) entry which is preliminary data.</text>
</comment>
<evidence type="ECO:0000313" key="5">
    <source>
        <dbReference type="Proteomes" id="UP000233524"/>
    </source>
</evidence>
<dbReference type="Gene3D" id="3.40.50.1820">
    <property type="entry name" value="alpha/beta hydrolase"/>
    <property type="match status" value="1"/>
</dbReference>
<proteinExistence type="inferred from homology"/>
<evidence type="ECO:0000256" key="2">
    <source>
        <dbReference type="ARBA" id="ARBA00022801"/>
    </source>
</evidence>
<evidence type="ECO:0008006" key="6">
    <source>
        <dbReference type="Google" id="ProtNLM"/>
    </source>
</evidence>
<evidence type="ECO:0000313" key="4">
    <source>
        <dbReference type="EMBL" id="PKS11276.1"/>
    </source>
</evidence>
<evidence type="ECO:0000256" key="3">
    <source>
        <dbReference type="SAM" id="MobiDB-lite"/>
    </source>
</evidence>
<dbReference type="GO" id="GO:0016788">
    <property type="term" value="F:hydrolase activity, acting on ester bonds"/>
    <property type="evidence" value="ECO:0007669"/>
    <property type="project" value="TreeGrafter"/>
</dbReference>
<dbReference type="InterPro" id="IPR029058">
    <property type="entry name" value="AB_hydrolase_fold"/>
</dbReference>
<gene>
    <name evidence="4" type="ORF">jhhlp_003038</name>
</gene>
<dbReference type="VEuPathDB" id="FungiDB:jhhlp_003038"/>
<keyword evidence="2" id="KW-0378">Hydrolase</keyword>
<sequence>MSALGNWSFTPLVSAFQATILPNVQFWNLSNGAGLEYQIEVSWPFEWASPDLDASALAMYVLDGNALGMTASEAWKRRGPVEFAQPDAVVVSVGYPLTDSVYSSQRTIDFRPPLPEGTEPNPGDPPSGADEFIDFLDDVLRPFIRSTVFPNVNFTREALYGHSFGGLFVIYALLTEPDLFDTFLTASPAIFWNNGSILDEVDRLQCDDKKCNSHPNKPAFRISYGSLEQFPVRRRTETEEEYQARKAIIETFHMTDNCQELYRRIRRNPRLRDVVLKEYKGQDHASVGASAITDGIDYFVDW</sequence>
<organism evidence="4 5">
    <name type="scientific">Lomentospora prolificans</name>
    <dbReference type="NCBI Taxonomy" id="41688"/>
    <lineage>
        <taxon>Eukaryota</taxon>
        <taxon>Fungi</taxon>
        <taxon>Dikarya</taxon>
        <taxon>Ascomycota</taxon>
        <taxon>Pezizomycotina</taxon>
        <taxon>Sordariomycetes</taxon>
        <taxon>Hypocreomycetidae</taxon>
        <taxon>Microascales</taxon>
        <taxon>Microascaceae</taxon>
        <taxon>Lomentospora</taxon>
    </lineage>
</organism>
<dbReference type="OrthoDB" id="446683at2759"/>
<accession>A0A2N3NFM4</accession>
<dbReference type="Pfam" id="PF00756">
    <property type="entry name" value="Esterase"/>
    <property type="match status" value="1"/>
</dbReference>
<dbReference type="PANTHER" id="PTHR40841:SF2">
    <property type="entry name" value="SIDEROPHORE-DEGRADING ESTERASE (EUROFUNG)"/>
    <property type="match status" value="1"/>
</dbReference>
<dbReference type="InterPro" id="IPR052558">
    <property type="entry name" value="Siderophore_Hydrolase_D"/>
</dbReference>
<dbReference type="InterPro" id="IPR000801">
    <property type="entry name" value="Esterase-like"/>
</dbReference>
<evidence type="ECO:0000256" key="1">
    <source>
        <dbReference type="ARBA" id="ARBA00005622"/>
    </source>
</evidence>
<dbReference type="Proteomes" id="UP000233524">
    <property type="component" value="Unassembled WGS sequence"/>
</dbReference>
<comment type="similarity">
    <text evidence="1">Belongs to the esterase D family.</text>
</comment>
<dbReference type="PANTHER" id="PTHR40841">
    <property type="entry name" value="SIDEROPHORE TRIACETYLFUSARININE C ESTERASE"/>
    <property type="match status" value="1"/>
</dbReference>
<reference evidence="4 5" key="1">
    <citation type="journal article" date="2017" name="G3 (Bethesda)">
        <title>First Draft Genome Sequence of the Pathogenic Fungus Lomentospora prolificans (Formerly Scedosporium prolificans).</title>
        <authorList>
            <person name="Luo R."/>
            <person name="Zimin A."/>
            <person name="Workman R."/>
            <person name="Fan Y."/>
            <person name="Pertea G."/>
            <person name="Grossman N."/>
            <person name="Wear M.P."/>
            <person name="Jia B."/>
            <person name="Miller H."/>
            <person name="Casadevall A."/>
            <person name="Timp W."/>
            <person name="Zhang S.X."/>
            <person name="Salzberg S.L."/>
        </authorList>
    </citation>
    <scope>NUCLEOTIDE SEQUENCE [LARGE SCALE GENOMIC DNA]</scope>
    <source>
        <strain evidence="4 5">JHH-5317</strain>
    </source>
</reference>
<name>A0A2N3NFM4_9PEZI</name>
<dbReference type="SUPFAM" id="SSF53474">
    <property type="entry name" value="alpha/beta-Hydrolases"/>
    <property type="match status" value="1"/>
</dbReference>
<dbReference type="EMBL" id="NLAX01000008">
    <property type="protein sequence ID" value="PKS11276.1"/>
    <property type="molecule type" value="Genomic_DNA"/>
</dbReference>